<keyword evidence="18" id="KW-1185">Reference proteome</keyword>
<evidence type="ECO:0000259" key="16">
    <source>
        <dbReference type="Pfam" id="PF10613"/>
    </source>
</evidence>
<keyword evidence="6 14" id="KW-1133">Transmembrane helix</keyword>
<keyword evidence="5 14" id="KW-0812">Transmembrane</keyword>
<keyword evidence="12" id="KW-0407">Ion channel</keyword>
<evidence type="ECO:0000256" key="13">
    <source>
        <dbReference type="PIRSR" id="PIRSR601508-1"/>
    </source>
</evidence>
<dbReference type="Pfam" id="PF10613">
    <property type="entry name" value="Lig_chan-Glu_bd"/>
    <property type="match status" value="1"/>
</dbReference>
<evidence type="ECO:0000256" key="9">
    <source>
        <dbReference type="ARBA" id="ARBA00023170"/>
    </source>
</evidence>
<proteinExistence type="inferred from homology"/>
<keyword evidence="9" id="KW-0675">Receptor</keyword>
<keyword evidence="7" id="KW-0406">Ion transport</keyword>
<keyword evidence="11" id="KW-1071">Ligand-gated ion channel</keyword>
<evidence type="ECO:0000256" key="12">
    <source>
        <dbReference type="ARBA" id="ARBA00023303"/>
    </source>
</evidence>
<feature type="transmembrane region" description="Helical" evidence="14">
    <location>
        <begin position="371"/>
        <end position="398"/>
    </location>
</feature>
<dbReference type="PANTHER" id="PTHR42643:SF38">
    <property type="entry name" value="IONOTROPIC RECEPTOR 100A"/>
    <property type="match status" value="1"/>
</dbReference>
<evidence type="ECO:0000256" key="10">
    <source>
        <dbReference type="ARBA" id="ARBA00023180"/>
    </source>
</evidence>
<evidence type="ECO:0000313" key="17">
    <source>
        <dbReference type="EMBL" id="GBN54107.1"/>
    </source>
</evidence>
<dbReference type="PANTHER" id="PTHR42643">
    <property type="entry name" value="IONOTROPIC RECEPTOR 20A-RELATED"/>
    <property type="match status" value="1"/>
</dbReference>
<feature type="domain" description="Ionotropic glutamate receptor C-terminal" evidence="15">
    <location>
        <begin position="151"/>
        <end position="382"/>
    </location>
</feature>
<dbReference type="InterPro" id="IPR001320">
    <property type="entry name" value="Iontro_rcpt_C"/>
</dbReference>
<evidence type="ECO:0008006" key="19">
    <source>
        <dbReference type="Google" id="ProtNLM"/>
    </source>
</evidence>
<evidence type="ECO:0000256" key="8">
    <source>
        <dbReference type="ARBA" id="ARBA00023136"/>
    </source>
</evidence>
<evidence type="ECO:0000256" key="6">
    <source>
        <dbReference type="ARBA" id="ARBA00022989"/>
    </source>
</evidence>
<sequence length="403" mass="45902">MEHRPKTTVAVLELPHVLSINISEDGAVRLGDYEGQFLQLVLEALGTEYEIIPEKNKAFGKLLPNGSWTGMMGMIGRGEADLGFTHVTVTEQRTEVVNFSTPHTMTACVFVTVLPQKIKSTFGFIHPFDLKTWIAILLTFCIMIVLFGTFQNKYSLFKIFFRLFANFSKQDSMPVEDSLKYKILLLTWLLFVTVITFSWSATLLAFLVEPIRDTMVRTFRELSKAVQKGTHKATFYNMSLPFLLNSEDKDLKQLGEIVVRNKWFEDISERGKGSYVKYRAEQAMHRSTAKMLFGNHEELFISEDTLYVSPMAFAYGRSFCCPSKLNSIILRWSAAGMYDKLLRDNSFKHFLKTSYKSETESTNFSLAITDLLGVFILLGVGLALSFVTFLAEIFYGIAYSARR</sequence>
<evidence type="ECO:0000256" key="3">
    <source>
        <dbReference type="ARBA" id="ARBA00022448"/>
    </source>
</evidence>
<evidence type="ECO:0000256" key="7">
    <source>
        <dbReference type="ARBA" id="ARBA00023065"/>
    </source>
</evidence>
<evidence type="ECO:0000256" key="11">
    <source>
        <dbReference type="ARBA" id="ARBA00023286"/>
    </source>
</evidence>
<dbReference type="InterPro" id="IPR019594">
    <property type="entry name" value="Glu/Gly-bd"/>
</dbReference>
<dbReference type="AlphaFoldDB" id="A0A4Y2PV31"/>
<evidence type="ECO:0000256" key="4">
    <source>
        <dbReference type="ARBA" id="ARBA00022475"/>
    </source>
</evidence>
<evidence type="ECO:0000259" key="15">
    <source>
        <dbReference type="Pfam" id="PF00060"/>
    </source>
</evidence>
<dbReference type="Proteomes" id="UP000499080">
    <property type="component" value="Unassembled WGS sequence"/>
</dbReference>
<dbReference type="EMBL" id="BGPR01012018">
    <property type="protein sequence ID" value="GBN54107.1"/>
    <property type="molecule type" value="Genomic_DNA"/>
</dbReference>
<keyword evidence="8 14" id="KW-0472">Membrane</keyword>
<protein>
    <recommendedName>
        <fullName evidence="19">Ionotropic glutamate receptor L-glutamate and glycine-binding domain-containing protein</fullName>
    </recommendedName>
</protein>
<dbReference type="PRINTS" id="PR00177">
    <property type="entry name" value="NMDARECEPTOR"/>
</dbReference>
<name>A0A4Y2PV31_ARAVE</name>
<dbReference type="InterPro" id="IPR052192">
    <property type="entry name" value="Insect_Ionotropic_Sensory_Rcpt"/>
</dbReference>
<dbReference type="GO" id="GO:0050906">
    <property type="term" value="P:detection of stimulus involved in sensory perception"/>
    <property type="evidence" value="ECO:0007669"/>
    <property type="project" value="UniProtKB-ARBA"/>
</dbReference>
<evidence type="ECO:0000256" key="5">
    <source>
        <dbReference type="ARBA" id="ARBA00022692"/>
    </source>
</evidence>
<feature type="transmembrane region" description="Helical" evidence="14">
    <location>
        <begin position="132"/>
        <end position="150"/>
    </location>
</feature>
<dbReference type="InterPro" id="IPR001508">
    <property type="entry name" value="Iono_Glu_rcpt_met"/>
</dbReference>
<accession>A0A4Y2PV31</accession>
<feature type="binding site" evidence="13">
    <location>
        <position position="88"/>
    </location>
    <ligand>
        <name>L-glutamate</name>
        <dbReference type="ChEBI" id="CHEBI:29985"/>
    </ligand>
</feature>
<comment type="subcellular location">
    <subcellularLocation>
        <location evidence="1">Cell membrane</location>
        <topology evidence="1">Multi-pass membrane protein</topology>
    </subcellularLocation>
</comment>
<comment type="caution">
    <text evidence="17">The sequence shown here is derived from an EMBL/GenBank/DDBJ whole genome shotgun (WGS) entry which is preliminary data.</text>
</comment>
<organism evidence="17 18">
    <name type="scientific">Araneus ventricosus</name>
    <name type="common">Orbweaver spider</name>
    <name type="synonym">Epeira ventricosa</name>
    <dbReference type="NCBI Taxonomy" id="182803"/>
    <lineage>
        <taxon>Eukaryota</taxon>
        <taxon>Metazoa</taxon>
        <taxon>Ecdysozoa</taxon>
        <taxon>Arthropoda</taxon>
        <taxon>Chelicerata</taxon>
        <taxon>Arachnida</taxon>
        <taxon>Araneae</taxon>
        <taxon>Araneomorphae</taxon>
        <taxon>Entelegynae</taxon>
        <taxon>Araneoidea</taxon>
        <taxon>Araneidae</taxon>
        <taxon>Araneus</taxon>
    </lineage>
</organism>
<dbReference type="SUPFAM" id="SSF53850">
    <property type="entry name" value="Periplasmic binding protein-like II"/>
    <property type="match status" value="1"/>
</dbReference>
<dbReference type="Gene3D" id="3.40.190.10">
    <property type="entry name" value="Periplasmic binding protein-like II"/>
    <property type="match status" value="1"/>
</dbReference>
<dbReference type="OrthoDB" id="6503370at2759"/>
<keyword evidence="10" id="KW-0325">Glycoprotein</keyword>
<keyword evidence="4" id="KW-1003">Cell membrane</keyword>
<feature type="binding site" evidence="13">
    <location>
        <position position="93"/>
    </location>
    <ligand>
        <name>L-glutamate</name>
        <dbReference type="ChEBI" id="CHEBI:29985"/>
    </ligand>
</feature>
<feature type="transmembrane region" description="Helical" evidence="14">
    <location>
        <begin position="183"/>
        <end position="208"/>
    </location>
</feature>
<dbReference type="GO" id="GO:0038023">
    <property type="term" value="F:signaling receptor activity"/>
    <property type="evidence" value="ECO:0007669"/>
    <property type="project" value="InterPro"/>
</dbReference>
<comment type="similarity">
    <text evidence="2">Belongs to the glutamate-gated ion channel (TC 1.A.10.1) family.</text>
</comment>
<evidence type="ECO:0000313" key="18">
    <source>
        <dbReference type="Proteomes" id="UP000499080"/>
    </source>
</evidence>
<dbReference type="Pfam" id="PF00060">
    <property type="entry name" value="Lig_chan"/>
    <property type="match status" value="1"/>
</dbReference>
<evidence type="ECO:0000256" key="14">
    <source>
        <dbReference type="SAM" id="Phobius"/>
    </source>
</evidence>
<evidence type="ECO:0000256" key="2">
    <source>
        <dbReference type="ARBA" id="ARBA00008685"/>
    </source>
</evidence>
<gene>
    <name evidence="17" type="ORF">AVEN_85983_1</name>
</gene>
<evidence type="ECO:0000256" key="1">
    <source>
        <dbReference type="ARBA" id="ARBA00004651"/>
    </source>
</evidence>
<feature type="domain" description="Ionotropic glutamate receptor L-glutamate and glycine-binding" evidence="16">
    <location>
        <begin position="10"/>
        <end position="108"/>
    </location>
</feature>
<dbReference type="GO" id="GO:0005886">
    <property type="term" value="C:plasma membrane"/>
    <property type="evidence" value="ECO:0007669"/>
    <property type="project" value="UniProtKB-SubCell"/>
</dbReference>
<reference evidence="17 18" key="1">
    <citation type="journal article" date="2019" name="Sci. Rep.">
        <title>Orb-weaving spider Araneus ventricosus genome elucidates the spidroin gene catalogue.</title>
        <authorList>
            <person name="Kono N."/>
            <person name="Nakamura H."/>
            <person name="Ohtoshi R."/>
            <person name="Moran D.A.P."/>
            <person name="Shinohara A."/>
            <person name="Yoshida Y."/>
            <person name="Fujiwara M."/>
            <person name="Mori M."/>
            <person name="Tomita M."/>
            <person name="Arakawa K."/>
        </authorList>
    </citation>
    <scope>NUCLEOTIDE SEQUENCE [LARGE SCALE GENOMIC DNA]</scope>
</reference>
<keyword evidence="3" id="KW-0813">Transport</keyword>
<dbReference type="GO" id="GO:0015276">
    <property type="term" value="F:ligand-gated monoatomic ion channel activity"/>
    <property type="evidence" value="ECO:0007669"/>
    <property type="project" value="InterPro"/>
</dbReference>
<dbReference type="Gene3D" id="1.10.287.70">
    <property type="match status" value="1"/>
</dbReference>